<evidence type="ECO:0000313" key="2">
    <source>
        <dbReference type="EMBL" id="NMD89501.1"/>
    </source>
</evidence>
<feature type="domain" description="Transposase DDE" evidence="1">
    <location>
        <begin position="75"/>
        <end position="182"/>
    </location>
</feature>
<proteinExistence type="predicted"/>
<dbReference type="AlphaFoldDB" id="A0A848B2X9"/>
<gene>
    <name evidence="2" type="ORF">HF882_23265</name>
</gene>
<dbReference type="EMBL" id="JABAEW010000168">
    <property type="protein sequence ID" value="NMD89501.1"/>
    <property type="molecule type" value="Genomic_DNA"/>
</dbReference>
<reference evidence="2 3" key="1">
    <citation type="submission" date="2020-04" db="EMBL/GenBank/DDBJ databases">
        <authorList>
            <person name="Hitch T.C.A."/>
            <person name="Wylensek D."/>
            <person name="Clavel T."/>
        </authorList>
    </citation>
    <scope>NUCLEOTIDE SEQUENCE [LARGE SCALE GENOMIC DNA]</scope>
    <source>
        <strain evidence="2 3">COR2-253-APC-1A</strain>
    </source>
</reference>
<name>A0A848B2X9_9BACT</name>
<protein>
    <submittedName>
        <fullName evidence="2">IS982 family transposase</fullName>
    </submittedName>
</protein>
<dbReference type="Proteomes" id="UP000576225">
    <property type="component" value="Unassembled WGS sequence"/>
</dbReference>
<accession>A0A848B2X9</accession>
<evidence type="ECO:0000313" key="3">
    <source>
        <dbReference type="Proteomes" id="UP000576225"/>
    </source>
</evidence>
<dbReference type="Pfam" id="PF13612">
    <property type="entry name" value="DDE_Tnp_1_3"/>
    <property type="match status" value="1"/>
</dbReference>
<feature type="non-terminal residue" evidence="2">
    <location>
        <position position="1"/>
    </location>
</feature>
<sequence>PKLSDAEVITMEIAGESLGMDCDKTIHRYFRDHWRHLFPNLGTRTTFLRQAANLWRVKQEIRRILLTRLLPNGSRISIVDGFPMPVCGFRRAHFSKLFKGEATYGYCAAKAMTYYGLKGHLLIDLSGIIVDCTVASANIDEREMLLEMHSEPGSIVLGDKGYICNKTMKAEFGALGILLHTPLR</sequence>
<feature type="non-terminal residue" evidence="2">
    <location>
        <position position="184"/>
    </location>
</feature>
<dbReference type="InterPro" id="IPR025668">
    <property type="entry name" value="Tnp_DDE_dom"/>
</dbReference>
<organism evidence="2 3">
    <name type="scientific">Victivallis vadensis</name>
    <dbReference type="NCBI Taxonomy" id="172901"/>
    <lineage>
        <taxon>Bacteria</taxon>
        <taxon>Pseudomonadati</taxon>
        <taxon>Lentisphaerota</taxon>
        <taxon>Lentisphaeria</taxon>
        <taxon>Victivallales</taxon>
        <taxon>Victivallaceae</taxon>
        <taxon>Victivallis</taxon>
    </lineage>
</organism>
<evidence type="ECO:0000259" key="1">
    <source>
        <dbReference type="Pfam" id="PF13612"/>
    </source>
</evidence>
<comment type="caution">
    <text evidence="2">The sequence shown here is derived from an EMBL/GenBank/DDBJ whole genome shotgun (WGS) entry which is preliminary data.</text>
</comment>
<dbReference type="NCBIfam" id="NF033520">
    <property type="entry name" value="transpos_IS982"/>
    <property type="match status" value="1"/>
</dbReference>